<reference evidence="3 4" key="1">
    <citation type="submission" date="2023-07" db="EMBL/GenBank/DDBJ databases">
        <title>Sequencing the genomes of 1000 actinobacteria strains.</title>
        <authorList>
            <person name="Klenk H.-P."/>
        </authorList>
    </citation>
    <scope>NUCLEOTIDE SEQUENCE [LARGE SCALE GENOMIC DNA]</scope>
    <source>
        <strain evidence="3 4">DSM 14555</strain>
    </source>
</reference>
<evidence type="ECO:0000313" key="3">
    <source>
        <dbReference type="EMBL" id="MDR6268124.1"/>
    </source>
</evidence>
<feature type="region of interest" description="Disordered" evidence="1">
    <location>
        <begin position="253"/>
        <end position="276"/>
    </location>
</feature>
<dbReference type="InterPro" id="IPR045361">
    <property type="entry name" value="CIS_tube_prot_N"/>
</dbReference>
<dbReference type="EMBL" id="JAVDQF010000001">
    <property type="protein sequence ID" value="MDR6268124.1"/>
    <property type="molecule type" value="Genomic_DNA"/>
</dbReference>
<dbReference type="Pfam" id="PF19266">
    <property type="entry name" value="CIS_tube"/>
    <property type="match status" value="1"/>
</dbReference>
<dbReference type="Pfam" id="PF01476">
    <property type="entry name" value="LysM"/>
    <property type="match status" value="1"/>
</dbReference>
<accession>A0ABU1J7J0</accession>
<evidence type="ECO:0000259" key="2">
    <source>
        <dbReference type="PROSITE" id="PS51782"/>
    </source>
</evidence>
<dbReference type="PROSITE" id="PS51782">
    <property type="entry name" value="LYSM"/>
    <property type="match status" value="1"/>
</dbReference>
<dbReference type="InterPro" id="IPR036779">
    <property type="entry name" value="LysM_dom_sf"/>
</dbReference>
<organism evidence="3 4">
    <name type="scientific">Arthrobacter russicus</name>
    <dbReference type="NCBI Taxonomy" id="172040"/>
    <lineage>
        <taxon>Bacteria</taxon>
        <taxon>Bacillati</taxon>
        <taxon>Actinomycetota</taxon>
        <taxon>Actinomycetes</taxon>
        <taxon>Micrococcales</taxon>
        <taxon>Micrococcaceae</taxon>
        <taxon>Arthrobacter</taxon>
    </lineage>
</organism>
<dbReference type="RefSeq" id="WP_309795571.1">
    <property type="nucleotide sequence ID" value="NZ_BAAAHY010000006.1"/>
</dbReference>
<feature type="region of interest" description="Disordered" evidence="1">
    <location>
        <begin position="1"/>
        <end position="21"/>
    </location>
</feature>
<gene>
    <name evidence="3" type="ORF">JOE69_000362</name>
</gene>
<evidence type="ECO:0000256" key="1">
    <source>
        <dbReference type="SAM" id="MobiDB-lite"/>
    </source>
</evidence>
<evidence type="ECO:0000313" key="4">
    <source>
        <dbReference type="Proteomes" id="UP001185069"/>
    </source>
</evidence>
<proteinExistence type="predicted"/>
<feature type="domain" description="LysM" evidence="2">
    <location>
        <begin position="196"/>
        <end position="243"/>
    </location>
</feature>
<sequence length="276" mass="29285">MTQTAGTMTAAGIGGAGKAGSRPKLERAYLQLFEPSKDASMHNPGPKLARIDFQFNPKELVIAKAASWSRKAGKGSAKSAPPQYQGPQPSKLALEMFLDSSQAQSGDVVAVVNKLLECCVPTSESQSQKKGSPPWVQFRWGSLTGFMGYVASVSAKYTLFTSGGLPVRAVCTLSLEELAGDPPKQNPTSGGLLPRKIHRVVVGDTLAGIAYQEYANAGKWRALAEANGIDNPMKLKPGSQIMLPAVEELGARSPAGHAWDSEASAERRKRAVHAAR</sequence>
<keyword evidence="4" id="KW-1185">Reference proteome</keyword>
<dbReference type="Proteomes" id="UP001185069">
    <property type="component" value="Unassembled WGS sequence"/>
</dbReference>
<dbReference type="CDD" id="cd00118">
    <property type="entry name" value="LysM"/>
    <property type="match status" value="1"/>
</dbReference>
<protein>
    <submittedName>
        <fullName evidence="3">Nucleoid-associated protein YgaU</fullName>
    </submittedName>
</protein>
<feature type="compositionally biased region" description="Low complexity" evidence="1">
    <location>
        <begin position="1"/>
        <end position="11"/>
    </location>
</feature>
<feature type="compositionally biased region" description="Basic residues" evidence="1">
    <location>
        <begin position="267"/>
        <end position="276"/>
    </location>
</feature>
<name>A0ABU1J7J0_9MICC</name>
<comment type="caution">
    <text evidence="3">The sequence shown here is derived from an EMBL/GenBank/DDBJ whole genome shotgun (WGS) entry which is preliminary data.</text>
</comment>
<dbReference type="InterPro" id="IPR018392">
    <property type="entry name" value="LysM"/>
</dbReference>
<dbReference type="Gene3D" id="3.10.350.10">
    <property type="entry name" value="LysM domain"/>
    <property type="match status" value="1"/>
</dbReference>